<dbReference type="Pfam" id="PF18758">
    <property type="entry name" value="KDZ"/>
    <property type="match status" value="1"/>
</dbReference>
<dbReference type="InterPro" id="IPR040521">
    <property type="entry name" value="KDZ"/>
</dbReference>
<evidence type="ECO:0000313" key="1">
    <source>
        <dbReference type="EMBL" id="EFX63727.1"/>
    </source>
</evidence>
<dbReference type="OrthoDB" id="6369081at2759"/>
<organism evidence="1 2">
    <name type="scientific">Daphnia pulex</name>
    <name type="common">Water flea</name>
    <dbReference type="NCBI Taxonomy" id="6669"/>
    <lineage>
        <taxon>Eukaryota</taxon>
        <taxon>Metazoa</taxon>
        <taxon>Ecdysozoa</taxon>
        <taxon>Arthropoda</taxon>
        <taxon>Crustacea</taxon>
        <taxon>Branchiopoda</taxon>
        <taxon>Diplostraca</taxon>
        <taxon>Cladocera</taxon>
        <taxon>Anomopoda</taxon>
        <taxon>Daphniidae</taxon>
        <taxon>Daphnia</taxon>
    </lineage>
</organism>
<protein>
    <submittedName>
        <fullName evidence="1">Uncharacterized protein</fullName>
    </submittedName>
</protein>
<dbReference type="PANTHER" id="PTHR33104">
    <property type="entry name" value="SI:DKEY-29D5.2"/>
    <property type="match status" value="1"/>
</dbReference>
<dbReference type="EMBL" id="GL732981">
    <property type="protein sequence ID" value="EFX63727.1"/>
    <property type="molecule type" value="Genomic_DNA"/>
</dbReference>
<name>E9HX06_DAPPU</name>
<sequence>MELSNQKPFLSHSFLKVLVRNAVSYNYFIALCTGVFDLNAPVYRCNKRNTCNYNRESAIINSSMFQSASKACAYVNHLIGKRVKKGKCWFEDNEMITSQAELQGVKEGVAKVRPQGKNTIGLKCGNSEFLAMKEVSSRFKNLDTAGIVMASCPHGSVLDAVDMYEGETFRHTLIPHLKLSKLNCKFLVNDVICKYWPFAQFLAKELKGGYTHLTTNMQGFFSRPHRQCHGWDCQVLYFGQWKEGAGAILGEEAEQI</sequence>
<dbReference type="HOGENOM" id="CLU_1086889_0_0_1"/>
<keyword evidence="2" id="KW-1185">Reference proteome</keyword>
<dbReference type="KEGG" id="dpx:DAPPUDRAFT_267839"/>
<reference evidence="1 2" key="1">
    <citation type="journal article" date="2011" name="Science">
        <title>The ecoresponsive genome of Daphnia pulex.</title>
        <authorList>
            <person name="Colbourne J.K."/>
            <person name="Pfrender M.E."/>
            <person name="Gilbert D."/>
            <person name="Thomas W.K."/>
            <person name="Tucker A."/>
            <person name="Oakley T.H."/>
            <person name="Tokishita S."/>
            <person name="Aerts A."/>
            <person name="Arnold G.J."/>
            <person name="Basu M.K."/>
            <person name="Bauer D.J."/>
            <person name="Caceres C.E."/>
            <person name="Carmel L."/>
            <person name="Casola C."/>
            <person name="Choi J.H."/>
            <person name="Detter J.C."/>
            <person name="Dong Q."/>
            <person name="Dusheyko S."/>
            <person name="Eads B.D."/>
            <person name="Frohlich T."/>
            <person name="Geiler-Samerotte K.A."/>
            <person name="Gerlach D."/>
            <person name="Hatcher P."/>
            <person name="Jogdeo S."/>
            <person name="Krijgsveld J."/>
            <person name="Kriventseva E.V."/>
            <person name="Kultz D."/>
            <person name="Laforsch C."/>
            <person name="Lindquist E."/>
            <person name="Lopez J."/>
            <person name="Manak J.R."/>
            <person name="Muller J."/>
            <person name="Pangilinan J."/>
            <person name="Patwardhan R.P."/>
            <person name="Pitluck S."/>
            <person name="Pritham E.J."/>
            <person name="Rechtsteiner A."/>
            <person name="Rho M."/>
            <person name="Rogozin I.B."/>
            <person name="Sakarya O."/>
            <person name="Salamov A."/>
            <person name="Schaack S."/>
            <person name="Shapiro H."/>
            <person name="Shiga Y."/>
            <person name="Skalitzky C."/>
            <person name="Smith Z."/>
            <person name="Souvorov A."/>
            <person name="Sung W."/>
            <person name="Tang Z."/>
            <person name="Tsuchiya D."/>
            <person name="Tu H."/>
            <person name="Vos H."/>
            <person name="Wang M."/>
            <person name="Wolf Y.I."/>
            <person name="Yamagata H."/>
            <person name="Yamada T."/>
            <person name="Ye Y."/>
            <person name="Shaw J.R."/>
            <person name="Andrews J."/>
            <person name="Crease T.J."/>
            <person name="Tang H."/>
            <person name="Lucas S.M."/>
            <person name="Robertson H.M."/>
            <person name="Bork P."/>
            <person name="Koonin E.V."/>
            <person name="Zdobnov E.M."/>
            <person name="Grigoriev I.V."/>
            <person name="Lynch M."/>
            <person name="Boore J.L."/>
        </authorList>
    </citation>
    <scope>NUCLEOTIDE SEQUENCE [LARGE SCALE GENOMIC DNA]</scope>
</reference>
<evidence type="ECO:0000313" key="2">
    <source>
        <dbReference type="Proteomes" id="UP000000305"/>
    </source>
</evidence>
<accession>E9HX06</accession>
<dbReference type="PANTHER" id="PTHR33104:SF2">
    <property type="entry name" value="CXC3 LIKE CYSTEINE CLUSTER DOMAIN-CONTAINING PROTEIN"/>
    <property type="match status" value="1"/>
</dbReference>
<gene>
    <name evidence="1" type="ORF">DAPPUDRAFT_267839</name>
</gene>
<dbReference type="InParanoid" id="E9HX06"/>
<dbReference type="AlphaFoldDB" id="E9HX06"/>
<dbReference type="PhylomeDB" id="E9HX06"/>
<dbReference type="Proteomes" id="UP000000305">
    <property type="component" value="Unassembled WGS sequence"/>
</dbReference>
<proteinExistence type="predicted"/>